<evidence type="ECO:0000313" key="4">
    <source>
        <dbReference type="Proteomes" id="UP000460715"/>
    </source>
</evidence>
<comment type="caution">
    <text evidence="3">The sequence shown here is derived from an EMBL/GenBank/DDBJ whole genome shotgun (WGS) entry which is preliminary data.</text>
</comment>
<accession>A0A845BF49</accession>
<sequence>MRKLLIPVMGAAFLGLAGLAAAQPAPPPGPGNGGPPAAGNEAPPGPPMRGPGGHGHPDGGRGPGGGMMGPHHPPPPPGAAFMLRRGNDSIAIHCSERESMQACVNAASAMLDKMGSALR</sequence>
<dbReference type="EMBL" id="SNVJ01000013">
    <property type="protein sequence ID" value="MXP64684.1"/>
    <property type="molecule type" value="Genomic_DNA"/>
</dbReference>
<name>A0A845BF49_9PROT</name>
<feature type="signal peptide" evidence="2">
    <location>
        <begin position="1"/>
        <end position="22"/>
    </location>
</feature>
<dbReference type="Proteomes" id="UP000460715">
    <property type="component" value="Unassembled WGS sequence"/>
</dbReference>
<protein>
    <submittedName>
        <fullName evidence="3">Uncharacterized protein</fullName>
    </submittedName>
</protein>
<keyword evidence="2" id="KW-0732">Signal</keyword>
<reference evidence="3 4" key="1">
    <citation type="submission" date="2019-03" db="EMBL/GenBank/DDBJ databases">
        <title>Roseomonas sp. a novel Roseomonas species isolated from Sea whip Gorgonian.</title>
        <authorList>
            <person name="Li F."/>
            <person name="Pan X."/>
            <person name="Huang S."/>
            <person name="Li Z."/>
            <person name="Meng B."/>
        </authorList>
    </citation>
    <scope>NUCLEOTIDE SEQUENCE [LARGE SCALE GENOMIC DNA]</scope>
    <source>
        <strain evidence="3 4">M0104</strain>
    </source>
</reference>
<dbReference type="AlphaFoldDB" id="A0A845BF49"/>
<evidence type="ECO:0000256" key="1">
    <source>
        <dbReference type="SAM" id="MobiDB-lite"/>
    </source>
</evidence>
<keyword evidence="4" id="KW-1185">Reference proteome</keyword>
<dbReference type="RefSeq" id="WP_160938074.1">
    <property type="nucleotide sequence ID" value="NZ_SNVJ01000013.1"/>
</dbReference>
<feature type="region of interest" description="Disordered" evidence="1">
    <location>
        <begin position="20"/>
        <end position="84"/>
    </location>
</feature>
<gene>
    <name evidence="3" type="ORF">E0493_15130</name>
</gene>
<feature type="chain" id="PRO_5032515753" evidence="2">
    <location>
        <begin position="23"/>
        <end position="119"/>
    </location>
</feature>
<organism evidence="3 4">
    <name type="scientific">Teichococcus coralli</name>
    <dbReference type="NCBI Taxonomy" id="2545983"/>
    <lineage>
        <taxon>Bacteria</taxon>
        <taxon>Pseudomonadati</taxon>
        <taxon>Pseudomonadota</taxon>
        <taxon>Alphaproteobacteria</taxon>
        <taxon>Acetobacterales</taxon>
        <taxon>Roseomonadaceae</taxon>
        <taxon>Roseomonas</taxon>
    </lineage>
</organism>
<feature type="compositionally biased region" description="Gly residues" evidence="1">
    <location>
        <begin position="50"/>
        <end position="68"/>
    </location>
</feature>
<dbReference type="OrthoDB" id="8005858at2"/>
<proteinExistence type="predicted"/>
<evidence type="ECO:0000313" key="3">
    <source>
        <dbReference type="EMBL" id="MXP64684.1"/>
    </source>
</evidence>
<evidence type="ECO:0000256" key="2">
    <source>
        <dbReference type="SAM" id="SignalP"/>
    </source>
</evidence>